<dbReference type="PROSITE" id="PS50090">
    <property type="entry name" value="MYB_LIKE"/>
    <property type="match status" value="1"/>
</dbReference>
<evidence type="ECO:0000259" key="3">
    <source>
        <dbReference type="PROSITE" id="PS50090"/>
    </source>
</evidence>
<dbReference type="GeneID" id="104728547"/>
<name>A0ABM0USY9_CAMSA</name>
<keyword evidence="1" id="KW-0175">Coiled coil</keyword>
<evidence type="ECO:0000313" key="4">
    <source>
        <dbReference type="Proteomes" id="UP000694864"/>
    </source>
</evidence>
<protein>
    <submittedName>
        <fullName evidence="5">Glutathione S-transferase T3-like</fullName>
    </submittedName>
</protein>
<dbReference type="InterPro" id="IPR001005">
    <property type="entry name" value="SANT/Myb"/>
</dbReference>
<evidence type="ECO:0000313" key="5">
    <source>
        <dbReference type="RefSeq" id="XP_010445809.1"/>
    </source>
</evidence>
<feature type="region of interest" description="Disordered" evidence="2">
    <location>
        <begin position="29"/>
        <end position="54"/>
    </location>
</feature>
<feature type="coiled-coil region" evidence="1">
    <location>
        <begin position="248"/>
        <end position="301"/>
    </location>
</feature>
<reference evidence="5" key="2">
    <citation type="submission" date="2025-08" db="UniProtKB">
        <authorList>
            <consortium name="RefSeq"/>
        </authorList>
    </citation>
    <scope>IDENTIFICATION</scope>
    <source>
        <tissue evidence="5">Leaf</tissue>
    </source>
</reference>
<feature type="region of interest" description="Disordered" evidence="2">
    <location>
        <begin position="205"/>
        <end position="236"/>
    </location>
</feature>
<evidence type="ECO:0000256" key="2">
    <source>
        <dbReference type="SAM" id="MobiDB-lite"/>
    </source>
</evidence>
<dbReference type="PANTHER" id="PTHR45023:SF4">
    <property type="entry name" value="GLYCINE-RICH PROTEIN-RELATED"/>
    <property type="match status" value="1"/>
</dbReference>
<organism evidence="4 5">
    <name type="scientific">Camelina sativa</name>
    <name type="common">False flax</name>
    <name type="synonym">Myagrum sativum</name>
    <dbReference type="NCBI Taxonomy" id="90675"/>
    <lineage>
        <taxon>Eukaryota</taxon>
        <taxon>Viridiplantae</taxon>
        <taxon>Streptophyta</taxon>
        <taxon>Embryophyta</taxon>
        <taxon>Tracheophyta</taxon>
        <taxon>Spermatophyta</taxon>
        <taxon>Magnoliopsida</taxon>
        <taxon>eudicotyledons</taxon>
        <taxon>Gunneridae</taxon>
        <taxon>Pentapetalae</taxon>
        <taxon>rosids</taxon>
        <taxon>malvids</taxon>
        <taxon>Brassicales</taxon>
        <taxon>Brassicaceae</taxon>
        <taxon>Camelineae</taxon>
        <taxon>Camelina</taxon>
    </lineage>
</organism>
<proteinExistence type="predicted"/>
<sequence length="310" mass="35368">MDSDDYMNPYRPSSGFFNLLQSQLDTKNLEYTPSESPCSEAPSEPSSPQENRKSRHAWLPTDDIMLVSTWLNTSKDPVTSNEQRRGAFWGRIADYFAFCLNAAGRPKREASHCKQRWGSINDLVCKFIGCYETATREKSSGQNEDDVMKLAHQIYLNDHGQRFTLEHAWRDLRYDQKWCASTSTKGNGVKRGRVCVDGSEQDAHPVIDVDEPMPHPPGVKAAKGKSKKSSNTKPAVEEDGKAFFEFQLERVERMYEMKQKDFALKEKEFAMKKEHINHVILENLIAKKDSLTESEKALKDKLIDDMMSSG</sequence>
<dbReference type="RefSeq" id="XP_010445809.1">
    <property type="nucleotide sequence ID" value="XM_010447507.1"/>
</dbReference>
<reference evidence="4" key="1">
    <citation type="journal article" date="2014" name="Nat. Commun.">
        <title>The emerging biofuel crop Camelina sativa retains a highly undifferentiated hexaploid genome structure.</title>
        <authorList>
            <person name="Kagale S."/>
            <person name="Koh C."/>
            <person name="Nixon J."/>
            <person name="Bollina V."/>
            <person name="Clarke W.E."/>
            <person name="Tuteja R."/>
            <person name="Spillane C."/>
            <person name="Robinson S.J."/>
            <person name="Links M.G."/>
            <person name="Clarke C."/>
            <person name="Higgins E.E."/>
            <person name="Huebert T."/>
            <person name="Sharpe A.G."/>
            <person name="Parkin I.A."/>
        </authorList>
    </citation>
    <scope>NUCLEOTIDE SEQUENCE [LARGE SCALE GENOMIC DNA]</scope>
    <source>
        <strain evidence="4">cv. DH55</strain>
    </source>
</reference>
<feature type="compositionally biased region" description="Low complexity" evidence="2">
    <location>
        <begin position="33"/>
        <end position="49"/>
    </location>
</feature>
<dbReference type="PANTHER" id="PTHR45023">
    <property type="match status" value="1"/>
</dbReference>
<accession>A0ABM0USY9</accession>
<evidence type="ECO:0000256" key="1">
    <source>
        <dbReference type="SAM" id="Coils"/>
    </source>
</evidence>
<dbReference type="Proteomes" id="UP000694864">
    <property type="component" value="Chromosome 11"/>
</dbReference>
<keyword evidence="4" id="KW-1185">Reference proteome</keyword>
<feature type="domain" description="Myb-like" evidence="3">
    <location>
        <begin position="50"/>
        <end position="121"/>
    </location>
</feature>
<gene>
    <name evidence="5" type="primary">LOC104728547</name>
</gene>